<organism evidence="2 3">
    <name type="scientific">Lysinibacillus xylanilyticus</name>
    <dbReference type="NCBI Taxonomy" id="582475"/>
    <lineage>
        <taxon>Bacteria</taxon>
        <taxon>Bacillati</taxon>
        <taxon>Bacillota</taxon>
        <taxon>Bacilli</taxon>
        <taxon>Bacillales</taxon>
        <taxon>Bacillaceae</taxon>
        <taxon>Lysinibacillus</taxon>
    </lineage>
</organism>
<proteinExistence type="predicted"/>
<protein>
    <submittedName>
        <fullName evidence="2">Uncharacterized protein</fullName>
    </submittedName>
</protein>
<gene>
    <name evidence="2" type="ORF">M5W82_24445</name>
</gene>
<keyword evidence="1" id="KW-0732">Signal</keyword>
<feature type="chain" id="PRO_5045800164" evidence="1">
    <location>
        <begin position="27"/>
        <end position="112"/>
    </location>
</feature>
<evidence type="ECO:0000313" key="2">
    <source>
        <dbReference type="EMBL" id="MCY9550021.1"/>
    </source>
</evidence>
<dbReference type="Proteomes" id="UP001527052">
    <property type="component" value="Unassembled WGS sequence"/>
</dbReference>
<evidence type="ECO:0000256" key="1">
    <source>
        <dbReference type="SAM" id="SignalP"/>
    </source>
</evidence>
<keyword evidence="3" id="KW-1185">Reference proteome</keyword>
<dbReference type="RefSeq" id="WP_268639897.1">
    <property type="nucleotide sequence ID" value="NZ_JAMDLZ010000072.1"/>
</dbReference>
<name>A0ABT4F0G1_9BACI</name>
<reference evidence="2 3" key="1">
    <citation type="submission" date="2022-05" db="EMBL/GenBank/DDBJ databases">
        <title>Genome Sequencing of Bee-Associated Microbes.</title>
        <authorList>
            <person name="Dunlap C."/>
        </authorList>
    </citation>
    <scope>NUCLEOTIDE SEQUENCE [LARGE SCALE GENOMIC DNA]</scope>
    <source>
        <strain evidence="2 3">NRRL BD-083</strain>
    </source>
</reference>
<sequence>MKIKRLLSLLAIICIAFAGSSLSASAAVTQNDASLTKIETRGVPFKPDRCINVKRILPGWDPGDGFTDIEAQGGAKYRLYDSNKVGWKSIKVGGDIEIMLGANGQIFGWRVL</sequence>
<accession>A0ABT4F0G1</accession>
<comment type="caution">
    <text evidence="2">The sequence shown here is derived from an EMBL/GenBank/DDBJ whole genome shotgun (WGS) entry which is preliminary data.</text>
</comment>
<dbReference type="EMBL" id="JAMDLZ010000072">
    <property type="protein sequence ID" value="MCY9550021.1"/>
    <property type="molecule type" value="Genomic_DNA"/>
</dbReference>
<feature type="signal peptide" evidence="1">
    <location>
        <begin position="1"/>
        <end position="26"/>
    </location>
</feature>
<evidence type="ECO:0000313" key="3">
    <source>
        <dbReference type="Proteomes" id="UP001527052"/>
    </source>
</evidence>